<evidence type="ECO:0000313" key="1">
    <source>
        <dbReference type="EMBL" id="KAG9393292.1"/>
    </source>
</evidence>
<dbReference type="EMBL" id="JAHDYR010000025">
    <property type="protein sequence ID" value="KAG9393292.1"/>
    <property type="molecule type" value="Genomic_DNA"/>
</dbReference>
<evidence type="ECO:0000313" key="2">
    <source>
        <dbReference type="Proteomes" id="UP000717585"/>
    </source>
</evidence>
<proteinExistence type="predicted"/>
<organism evidence="1 2">
    <name type="scientific">Carpediemonas membranifera</name>
    <dbReference type="NCBI Taxonomy" id="201153"/>
    <lineage>
        <taxon>Eukaryota</taxon>
        <taxon>Metamonada</taxon>
        <taxon>Carpediemonas-like organisms</taxon>
        <taxon>Carpediemonas</taxon>
    </lineage>
</organism>
<comment type="caution">
    <text evidence="1">The sequence shown here is derived from an EMBL/GenBank/DDBJ whole genome shotgun (WGS) entry which is preliminary data.</text>
</comment>
<protein>
    <submittedName>
        <fullName evidence="1">Uncharacterized protein family UPF0183</fullName>
    </submittedName>
</protein>
<dbReference type="Pfam" id="PF03676">
    <property type="entry name" value="PHAF1"/>
    <property type="match status" value="1"/>
</dbReference>
<reference evidence="1" key="1">
    <citation type="submission" date="2021-05" db="EMBL/GenBank/DDBJ databases">
        <title>A free-living protist that lacks canonical eukaryotic 1 DNA replication and segregation systems.</title>
        <authorList>
            <person name="Salas-Leiva D.E."/>
            <person name="Tromer E.C."/>
            <person name="Curtis B.A."/>
            <person name="Jerlstrom-Hultqvist J."/>
            <person name="Kolisko M."/>
            <person name="Yi Z."/>
            <person name="Salas-Leiva J.S."/>
            <person name="Gallot-Lavallee L."/>
            <person name="Kops G.J.P.L."/>
            <person name="Archibald J.M."/>
            <person name="Simpson A.G.B."/>
            <person name="Roger A.J."/>
        </authorList>
    </citation>
    <scope>NUCLEOTIDE SEQUENCE</scope>
    <source>
        <strain evidence="1">BICM</strain>
    </source>
</reference>
<sequence length="322" mass="34370">MSLNNTLKMIQEQDEYKILCSDDVQTDIAILLSEIGIKLLFNGITQRLTLIDVYDVCLPVAYPKPTIVLCRPGMMTTLPDIIRRLGPTTPGTVVDGLYNHGYSGVVFQFDVTSAVNAFDDPSTHLPLTLPDGGPIRLHSLQISASATAPPPSLPVVELSLGHDSVTVAVENNTVKTGDSVQSVVETLGPPGYSRRLEKPLRLAGGRGEGRVSDVLLHFYALGLDVVTDGQTVTEFALHRNDVRSPSLGQYEATDATLGIDGHQLKLSQSWTETKSALEELLGPPSSTVVVPTGAVTLAVTGWERVSVTVLPGGRVLSVTAIP</sequence>
<dbReference type="OrthoDB" id="411211at2759"/>
<keyword evidence="2" id="KW-1185">Reference proteome</keyword>
<dbReference type="InterPro" id="IPR005373">
    <property type="entry name" value="PHAF1"/>
</dbReference>
<name>A0A8J6E3K2_9EUKA</name>
<dbReference type="AlphaFoldDB" id="A0A8J6E3K2"/>
<dbReference type="Proteomes" id="UP000717585">
    <property type="component" value="Unassembled WGS sequence"/>
</dbReference>
<gene>
    <name evidence="1" type="ORF">J8273_3425</name>
</gene>
<accession>A0A8J6E3K2</accession>